<proteinExistence type="predicted"/>
<organism evidence="1">
    <name type="scientific">termite gut metagenome</name>
    <dbReference type="NCBI Taxonomy" id="433724"/>
    <lineage>
        <taxon>unclassified sequences</taxon>
        <taxon>metagenomes</taxon>
        <taxon>organismal metagenomes</taxon>
    </lineage>
</organism>
<evidence type="ECO:0000313" key="1">
    <source>
        <dbReference type="EMBL" id="KAA6335822.1"/>
    </source>
</evidence>
<reference evidence="1" key="1">
    <citation type="submission" date="2019-03" db="EMBL/GenBank/DDBJ databases">
        <title>Single cell metagenomics reveals metabolic interactions within the superorganism composed of flagellate Streblomastix strix and complex community of Bacteroidetes bacteria on its surface.</title>
        <authorList>
            <person name="Treitli S.C."/>
            <person name="Kolisko M."/>
            <person name="Husnik F."/>
            <person name="Keeling P."/>
            <person name="Hampl V."/>
        </authorList>
    </citation>
    <scope>NUCLEOTIDE SEQUENCE</scope>
    <source>
        <strain evidence="1">STM</strain>
    </source>
</reference>
<dbReference type="AlphaFoldDB" id="A0A5J4RQN4"/>
<comment type="caution">
    <text evidence="1">The sequence shown here is derived from an EMBL/GenBank/DDBJ whole genome shotgun (WGS) entry which is preliminary data.</text>
</comment>
<dbReference type="EMBL" id="SNRY01000854">
    <property type="protein sequence ID" value="KAA6335822.1"/>
    <property type="molecule type" value="Genomic_DNA"/>
</dbReference>
<gene>
    <name evidence="1" type="ORF">EZS27_015972</name>
</gene>
<name>A0A5J4RQN4_9ZZZZ</name>
<evidence type="ECO:0008006" key="2">
    <source>
        <dbReference type="Google" id="ProtNLM"/>
    </source>
</evidence>
<accession>A0A5J4RQN4</accession>
<sequence length="58" mass="6520">MKTKLYLLVVFLIAVVGVTAKADEKKVIRIETDNISLIYGTNNDGRLYQTYLGQNSVK</sequence>
<protein>
    <recommendedName>
        <fullName evidence="2">Alpha-galactosidase</fullName>
    </recommendedName>
</protein>